<reference evidence="8 9" key="1">
    <citation type="submission" date="2018-07" db="EMBL/GenBank/DDBJ databases">
        <title>Leeuwenhoekiella genomics.</title>
        <authorList>
            <person name="Tahon G."/>
            <person name="Willems A."/>
        </authorList>
    </citation>
    <scope>NUCLEOTIDE SEQUENCE [LARGE SCALE GENOMIC DNA]</scope>
    <source>
        <strain evidence="8 9">LMG 1345</strain>
    </source>
</reference>
<keyword evidence="3 6" id="KW-0812">Transmembrane</keyword>
<dbReference type="GO" id="GO:0005886">
    <property type="term" value="C:plasma membrane"/>
    <property type="evidence" value="ECO:0007669"/>
    <property type="project" value="UniProtKB-SubCell"/>
</dbReference>
<keyword evidence="2" id="KW-1003">Cell membrane</keyword>
<dbReference type="STRING" id="1122159.SAMN02745246_00798"/>
<evidence type="ECO:0000256" key="6">
    <source>
        <dbReference type="SAM" id="Phobius"/>
    </source>
</evidence>
<feature type="transmembrane region" description="Helical" evidence="6">
    <location>
        <begin position="63"/>
        <end position="84"/>
    </location>
</feature>
<feature type="domain" description="DUF3817" evidence="7">
    <location>
        <begin position="3"/>
        <end position="88"/>
    </location>
</feature>
<evidence type="ECO:0000259" key="7">
    <source>
        <dbReference type="Pfam" id="PF12823"/>
    </source>
</evidence>
<keyword evidence="5 6" id="KW-0472">Membrane</keyword>
<evidence type="ECO:0000313" key="9">
    <source>
        <dbReference type="Proteomes" id="UP000290608"/>
    </source>
</evidence>
<sequence>MIKAFQIISILEGISLLLILFVTMPLKYGFDNPEPNQIIGMAHGLLFLTYVVMAILVKSELSWNFKILLIVLVCSIIPFGTFWMDKRYLKGKA</sequence>
<dbReference type="NCBIfam" id="TIGR03954">
    <property type="entry name" value="integ_memb_HG"/>
    <property type="match status" value="1"/>
</dbReference>
<evidence type="ECO:0000256" key="3">
    <source>
        <dbReference type="ARBA" id="ARBA00022692"/>
    </source>
</evidence>
<dbReference type="Pfam" id="PF12823">
    <property type="entry name" value="DUF3817"/>
    <property type="match status" value="1"/>
</dbReference>
<protein>
    <submittedName>
        <fullName evidence="8">Integral membrane protein</fullName>
    </submittedName>
</protein>
<evidence type="ECO:0000256" key="5">
    <source>
        <dbReference type="ARBA" id="ARBA00023136"/>
    </source>
</evidence>
<evidence type="ECO:0000256" key="1">
    <source>
        <dbReference type="ARBA" id="ARBA00004651"/>
    </source>
</evidence>
<proteinExistence type="predicted"/>
<dbReference type="RefSeq" id="WP_073097309.1">
    <property type="nucleotide sequence ID" value="NZ_QOVL01000003.1"/>
</dbReference>
<comment type="caution">
    <text evidence="8">The sequence shown here is derived from an EMBL/GenBank/DDBJ whole genome shotgun (WGS) entry which is preliminary data.</text>
</comment>
<comment type="subcellular location">
    <subcellularLocation>
        <location evidence="1">Cell membrane</location>
        <topology evidence="1">Multi-pass membrane protein</topology>
    </subcellularLocation>
</comment>
<dbReference type="PANTHER" id="PTHR40077">
    <property type="entry name" value="MEMBRANE PROTEIN-RELATED"/>
    <property type="match status" value="1"/>
</dbReference>
<evidence type="ECO:0000256" key="4">
    <source>
        <dbReference type="ARBA" id="ARBA00022989"/>
    </source>
</evidence>
<dbReference type="InterPro" id="IPR023845">
    <property type="entry name" value="DUF3817_TM"/>
</dbReference>
<dbReference type="AlphaFoldDB" id="A0A4Q0PQ01"/>
<evidence type="ECO:0000256" key="2">
    <source>
        <dbReference type="ARBA" id="ARBA00022475"/>
    </source>
</evidence>
<feature type="transmembrane region" description="Helical" evidence="6">
    <location>
        <begin position="6"/>
        <end position="26"/>
    </location>
</feature>
<evidence type="ECO:0000313" key="8">
    <source>
        <dbReference type="EMBL" id="RXG32554.1"/>
    </source>
</evidence>
<dbReference type="Proteomes" id="UP000290608">
    <property type="component" value="Unassembled WGS sequence"/>
</dbReference>
<dbReference type="PANTHER" id="PTHR40077:SF1">
    <property type="entry name" value="MEMBRANE PROTEIN"/>
    <property type="match status" value="1"/>
</dbReference>
<accession>A0A4Q0PQ01</accession>
<organism evidence="8 9">
    <name type="scientific">Leeuwenhoekiella marinoflava</name>
    <dbReference type="NCBI Taxonomy" id="988"/>
    <lineage>
        <taxon>Bacteria</taxon>
        <taxon>Pseudomonadati</taxon>
        <taxon>Bacteroidota</taxon>
        <taxon>Flavobacteriia</taxon>
        <taxon>Flavobacteriales</taxon>
        <taxon>Flavobacteriaceae</taxon>
        <taxon>Leeuwenhoekiella</taxon>
    </lineage>
</organism>
<keyword evidence="4 6" id="KW-1133">Transmembrane helix</keyword>
<gene>
    <name evidence="8" type="ORF">DSL99_878</name>
</gene>
<dbReference type="EMBL" id="QOVL01000003">
    <property type="protein sequence ID" value="RXG32554.1"/>
    <property type="molecule type" value="Genomic_DNA"/>
</dbReference>
<name>A0A4Q0PQ01_9FLAO</name>
<feature type="transmembrane region" description="Helical" evidence="6">
    <location>
        <begin position="38"/>
        <end position="57"/>
    </location>
</feature>